<dbReference type="CDD" id="cd00496">
    <property type="entry name" value="PheRS_alpha_core"/>
    <property type="match status" value="1"/>
</dbReference>
<evidence type="ECO:0000256" key="8">
    <source>
        <dbReference type="ARBA" id="ARBA00022840"/>
    </source>
</evidence>
<dbReference type="PROSITE" id="PS50862">
    <property type="entry name" value="AA_TRNA_LIGASE_II"/>
    <property type="match status" value="1"/>
</dbReference>
<dbReference type="SUPFAM" id="SSF55681">
    <property type="entry name" value="Class II aaRS and biotin synthetases"/>
    <property type="match status" value="1"/>
</dbReference>
<evidence type="ECO:0000256" key="1">
    <source>
        <dbReference type="ARBA" id="ARBA00004496"/>
    </source>
</evidence>
<feature type="binding site" evidence="13">
    <location>
        <position position="262"/>
    </location>
    <ligand>
        <name>Mg(2+)</name>
        <dbReference type="ChEBI" id="CHEBI:18420"/>
        <note>shared with beta subunit</note>
    </ligand>
</feature>
<evidence type="ECO:0000256" key="4">
    <source>
        <dbReference type="ARBA" id="ARBA00022490"/>
    </source>
</evidence>
<dbReference type="AlphaFoldDB" id="A0A1G1UXY7"/>
<gene>
    <name evidence="13" type="primary">pheS</name>
    <name evidence="15" type="ORF">A2782_02410</name>
</gene>
<dbReference type="GO" id="GO:0005737">
    <property type="term" value="C:cytoplasm"/>
    <property type="evidence" value="ECO:0007669"/>
    <property type="project" value="UniProtKB-SubCell"/>
</dbReference>
<sequence>MEQQLHNLKNQALAQIMCASSKEELENMRITYLGRKGQINLVTERLKNVGQEERKVLGRLVNDTKTALEYALRTRQQELHHVSKKEWFDPTVPGIMPQIGHLHLVTQAIDEIAGIFEKIGFVRVRYPEVEWDWFAFEALNMPKDHPARDEWETFFVDASPSPKYGNMVLTPHTSSGQVREMERVKTPPIRMINIAKCYRRQSDNTHAPMFHQFEGLVIDEGINITHLKGTIDYFAKQFYDSGRDHGPTAVSRIRPFHFMFTEPSFEVDFSCVHCEGRGCRFCKSGWHEVGGAGMVHPNVLKAGGIDPKKYSGFAFGWGVERAQLLKPGIELDDLRTLYSTDLRYLKQF</sequence>
<keyword evidence="9 13" id="KW-0460">Magnesium</keyword>
<keyword evidence="6 13" id="KW-0479">Metal-binding</keyword>
<evidence type="ECO:0000256" key="10">
    <source>
        <dbReference type="ARBA" id="ARBA00022917"/>
    </source>
</evidence>
<protein>
    <recommendedName>
        <fullName evidence="13">Phenylalanine--tRNA ligase alpha subunit</fullName>
        <ecNumber evidence="13">6.1.1.20</ecNumber>
    </recommendedName>
    <alternativeName>
        <fullName evidence="13">Phenylalanyl-tRNA synthetase alpha subunit</fullName>
        <shortName evidence="13">PheRS</shortName>
    </alternativeName>
</protein>
<evidence type="ECO:0000256" key="3">
    <source>
        <dbReference type="ARBA" id="ARBA00011209"/>
    </source>
</evidence>
<evidence type="ECO:0000256" key="2">
    <source>
        <dbReference type="ARBA" id="ARBA00010207"/>
    </source>
</evidence>
<dbReference type="STRING" id="1797513.A2782_02410"/>
<dbReference type="Pfam" id="PF01409">
    <property type="entry name" value="tRNA-synt_2d"/>
    <property type="match status" value="1"/>
</dbReference>
<evidence type="ECO:0000256" key="6">
    <source>
        <dbReference type="ARBA" id="ARBA00022723"/>
    </source>
</evidence>
<evidence type="ECO:0000256" key="12">
    <source>
        <dbReference type="ARBA" id="ARBA00049255"/>
    </source>
</evidence>
<keyword evidence="4 13" id="KW-0963">Cytoplasm</keyword>
<dbReference type="InterPro" id="IPR045864">
    <property type="entry name" value="aa-tRNA-synth_II/BPL/LPL"/>
</dbReference>
<feature type="domain" description="Aminoacyl-transfer RNA synthetases class-II family profile" evidence="14">
    <location>
        <begin position="115"/>
        <end position="321"/>
    </location>
</feature>
<name>A0A1G1UXY7_9BACT</name>
<dbReference type="GO" id="GO:0005524">
    <property type="term" value="F:ATP binding"/>
    <property type="evidence" value="ECO:0007669"/>
    <property type="project" value="UniProtKB-UniRule"/>
</dbReference>
<reference evidence="15 16" key="1">
    <citation type="journal article" date="2016" name="Nat. Commun.">
        <title>Thousands of microbial genomes shed light on interconnected biogeochemical processes in an aquifer system.</title>
        <authorList>
            <person name="Anantharaman K."/>
            <person name="Brown C.T."/>
            <person name="Hug L.A."/>
            <person name="Sharon I."/>
            <person name="Castelle C.J."/>
            <person name="Probst A.J."/>
            <person name="Thomas B.C."/>
            <person name="Singh A."/>
            <person name="Wilkins M.J."/>
            <person name="Karaoz U."/>
            <person name="Brodie E.L."/>
            <person name="Williams K.H."/>
            <person name="Hubbard S.S."/>
            <person name="Banfield J.F."/>
        </authorList>
    </citation>
    <scope>NUCLEOTIDE SEQUENCE [LARGE SCALE GENOMIC DNA]</scope>
</reference>
<organism evidence="15 16">
    <name type="scientific">Candidatus Blackburnbacteria bacterium RIFCSPHIGHO2_01_FULL_43_15b</name>
    <dbReference type="NCBI Taxonomy" id="1797513"/>
    <lineage>
        <taxon>Bacteria</taxon>
        <taxon>Candidatus Blackburniibacteriota</taxon>
    </lineage>
</organism>
<dbReference type="GO" id="GO:0006432">
    <property type="term" value="P:phenylalanyl-tRNA aminoacylation"/>
    <property type="evidence" value="ECO:0007669"/>
    <property type="project" value="UniProtKB-UniRule"/>
</dbReference>
<evidence type="ECO:0000256" key="5">
    <source>
        <dbReference type="ARBA" id="ARBA00022598"/>
    </source>
</evidence>
<comment type="cofactor">
    <cofactor evidence="13">
        <name>Mg(2+)</name>
        <dbReference type="ChEBI" id="CHEBI:18420"/>
    </cofactor>
    <text evidence="13">Binds 2 magnesium ions per tetramer.</text>
</comment>
<keyword evidence="11 13" id="KW-0030">Aminoacyl-tRNA synthetase</keyword>
<dbReference type="InterPro" id="IPR010978">
    <property type="entry name" value="tRNA-bd_arm"/>
</dbReference>
<keyword evidence="10 13" id="KW-0648">Protein biosynthesis</keyword>
<comment type="subunit">
    <text evidence="3 13">Tetramer of two alpha and two beta subunits.</text>
</comment>
<evidence type="ECO:0000313" key="15">
    <source>
        <dbReference type="EMBL" id="OGY07976.1"/>
    </source>
</evidence>
<dbReference type="GO" id="GO:0004826">
    <property type="term" value="F:phenylalanine-tRNA ligase activity"/>
    <property type="evidence" value="ECO:0007669"/>
    <property type="project" value="UniProtKB-UniRule"/>
</dbReference>
<proteinExistence type="inferred from homology"/>
<dbReference type="Pfam" id="PF02912">
    <property type="entry name" value="Phe_tRNA-synt_N"/>
    <property type="match status" value="1"/>
</dbReference>
<keyword evidence="7 13" id="KW-0547">Nucleotide-binding</keyword>
<comment type="similarity">
    <text evidence="2 13">Belongs to the class-II aminoacyl-tRNA synthetase family. Phe-tRNA synthetase alpha subunit type 1 subfamily.</text>
</comment>
<evidence type="ECO:0000256" key="11">
    <source>
        <dbReference type="ARBA" id="ARBA00023146"/>
    </source>
</evidence>
<dbReference type="EMBL" id="MHBW01000033">
    <property type="protein sequence ID" value="OGY07976.1"/>
    <property type="molecule type" value="Genomic_DNA"/>
</dbReference>
<comment type="subcellular location">
    <subcellularLocation>
        <location evidence="1 13">Cytoplasm</location>
    </subcellularLocation>
</comment>
<dbReference type="SUPFAM" id="SSF46589">
    <property type="entry name" value="tRNA-binding arm"/>
    <property type="match status" value="1"/>
</dbReference>
<dbReference type="InterPro" id="IPR004188">
    <property type="entry name" value="Phe-tRNA_ligase_II_N"/>
</dbReference>
<evidence type="ECO:0000256" key="13">
    <source>
        <dbReference type="HAMAP-Rule" id="MF_00281"/>
    </source>
</evidence>
<dbReference type="PANTHER" id="PTHR11538">
    <property type="entry name" value="PHENYLALANYL-TRNA SYNTHETASE"/>
    <property type="match status" value="1"/>
</dbReference>
<dbReference type="InterPro" id="IPR022911">
    <property type="entry name" value="Phe_tRNA_ligase_alpha1_bac"/>
</dbReference>
<evidence type="ECO:0000256" key="7">
    <source>
        <dbReference type="ARBA" id="ARBA00022741"/>
    </source>
</evidence>
<evidence type="ECO:0000256" key="9">
    <source>
        <dbReference type="ARBA" id="ARBA00022842"/>
    </source>
</evidence>
<evidence type="ECO:0000259" key="14">
    <source>
        <dbReference type="PROSITE" id="PS50862"/>
    </source>
</evidence>
<keyword evidence="5 13" id="KW-0436">Ligase</keyword>
<dbReference type="HAMAP" id="MF_00281">
    <property type="entry name" value="Phe_tRNA_synth_alpha1"/>
    <property type="match status" value="1"/>
</dbReference>
<dbReference type="InterPro" id="IPR006195">
    <property type="entry name" value="aa-tRNA-synth_II"/>
</dbReference>
<dbReference type="PANTHER" id="PTHR11538:SF41">
    <property type="entry name" value="PHENYLALANINE--TRNA LIGASE, MITOCHONDRIAL"/>
    <property type="match status" value="1"/>
</dbReference>
<comment type="caution">
    <text evidence="15">The sequence shown here is derived from an EMBL/GenBank/DDBJ whole genome shotgun (WGS) entry which is preliminary data.</text>
</comment>
<accession>A0A1G1UXY7</accession>
<dbReference type="Gene3D" id="3.30.930.10">
    <property type="entry name" value="Bira Bifunctional Protein, Domain 2"/>
    <property type="match status" value="1"/>
</dbReference>
<dbReference type="GO" id="GO:0000049">
    <property type="term" value="F:tRNA binding"/>
    <property type="evidence" value="ECO:0007669"/>
    <property type="project" value="InterPro"/>
</dbReference>
<keyword evidence="8 13" id="KW-0067">ATP-binding</keyword>
<dbReference type="EC" id="6.1.1.20" evidence="13"/>
<comment type="catalytic activity">
    <reaction evidence="12 13">
        <text>tRNA(Phe) + L-phenylalanine + ATP = L-phenylalanyl-tRNA(Phe) + AMP + diphosphate + H(+)</text>
        <dbReference type="Rhea" id="RHEA:19413"/>
        <dbReference type="Rhea" id="RHEA-COMP:9668"/>
        <dbReference type="Rhea" id="RHEA-COMP:9699"/>
        <dbReference type="ChEBI" id="CHEBI:15378"/>
        <dbReference type="ChEBI" id="CHEBI:30616"/>
        <dbReference type="ChEBI" id="CHEBI:33019"/>
        <dbReference type="ChEBI" id="CHEBI:58095"/>
        <dbReference type="ChEBI" id="CHEBI:78442"/>
        <dbReference type="ChEBI" id="CHEBI:78531"/>
        <dbReference type="ChEBI" id="CHEBI:456215"/>
        <dbReference type="EC" id="6.1.1.20"/>
    </reaction>
</comment>
<dbReference type="Proteomes" id="UP000177967">
    <property type="component" value="Unassembled WGS sequence"/>
</dbReference>
<dbReference type="GO" id="GO:0000287">
    <property type="term" value="F:magnesium ion binding"/>
    <property type="evidence" value="ECO:0007669"/>
    <property type="project" value="UniProtKB-UniRule"/>
</dbReference>
<dbReference type="InterPro" id="IPR002319">
    <property type="entry name" value="Phenylalanyl-tRNA_Synthase"/>
</dbReference>
<evidence type="ECO:0000313" key="16">
    <source>
        <dbReference type="Proteomes" id="UP000177967"/>
    </source>
</evidence>